<accession>A0A6A4GVV1</accession>
<evidence type="ECO:0000313" key="1">
    <source>
        <dbReference type="EMBL" id="KAE9389982.1"/>
    </source>
</evidence>
<protein>
    <submittedName>
        <fullName evidence="1">Uncharacterized protein</fullName>
    </submittedName>
</protein>
<keyword evidence="2" id="KW-1185">Reference proteome</keyword>
<name>A0A6A4GVV1_9AGAR</name>
<dbReference type="Proteomes" id="UP000799118">
    <property type="component" value="Unassembled WGS sequence"/>
</dbReference>
<reference evidence="1" key="1">
    <citation type="journal article" date="2019" name="Environ. Microbiol.">
        <title>Fungal ecological strategies reflected in gene transcription - a case study of two litter decomposers.</title>
        <authorList>
            <person name="Barbi F."/>
            <person name="Kohler A."/>
            <person name="Barry K."/>
            <person name="Baskaran P."/>
            <person name="Daum C."/>
            <person name="Fauchery L."/>
            <person name="Ihrmark K."/>
            <person name="Kuo A."/>
            <person name="LaButti K."/>
            <person name="Lipzen A."/>
            <person name="Morin E."/>
            <person name="Grigoriev I.V."/>
            <person name="Henrissat B."/>
            <person name="Lindahl B."/>
            <person name="Martin F."/>
        </authorList>
    </citation>
    <scope>NUCLEOTIDE SEQUENCE</scope>
    <source>
        <strain evidence="1">JB14</strain>
    </source>
</reference>
<sequence length="381" mass="41116">MPTREFTDGYGAGTFPRHCRAGKEVFTLRGYITLASTFAASSSTTIIFSVPVCDLIFSFVFSFIHDSNDIFAMATHLGELASSSPPSTPKLITSASSEFIDWTPSQEQWGIDLEDDVALLHNVFGVYPASPFTPLQPRISTLNCQSLPSPSTSMSSISSCSLVSSPTPASSAASLPTLPAPVAASVASTPVISLPAAPSSTFKCARKGCSLKSNSQHCTTGLCTKDCQARPDLNCLYHHRQAKKQGQNRTVPALSMLLLVGPIELSSAALSSSVSSSGIAGNVKTLPAVQVSKEMDPAMAAIFVQRRKKQDESRAQEEMQRQLKMDQKRSTLVYFWHKNDTEPLSFKPTTISDYPYLHLANSCTHFNNTARCLLQCLSPSC</sequence>
<organism evidence="1 2">
    <name type="scientific">Gymnopus androsaceus JB14</name>
    <dbReference type="NCBI Taxonomy" id="1447944"/>
    <lineage>
        <taxon>Eukaryota</taxon>
        <taxon>Fungi</taxon>
        <taxon>Dikarya</taxon>
        <taxon>Basidiomycota</taxon>
        <taxon>Agaricomycotina</taxon>
        <taxon>Agaricomycetes</taxon>
        <taxon>Agaricomycetidae</taxon>
        <taxon>Agaricales</taxon>
        <taxon>Marasmiineae</taxon>
        <taxon>Omphalotaceae</taxon>
        <taxon>Gymnopus</taxon>
    </lineage>
</organism>
<dbReference type="EMBL" id="ML769674">
    <property type="protein sequence ID" value="KAE9389982.1"/>
    <property type="molecule type" value="Genomic_DNA"/>
</dbReference>
<proteinExistence type="predicted"/>
<gene>
    <name evidence="1" type="ORF">BT96DRAFT_1024779</name>
</gene>
<dbReference type="AlphaFoldDB" id="A0A6A4GVV1"/>
<evidence type="ECO:0000313" key="2">
    <source>
        <dbReference type="Proteomes" id="UP000799118"/>
    </source>
</evidence>